<name>A0A448ZPC6_9STRA</name>
<evidence type="ECO:0000313" key="1">
    <source>
        <dbReference type="EMBL" id="VEU43886.1"/>
    </source>
</evidence>
<keyword evidence="2" id="KW-1185">Reference proteome</keyword>
<reference evidence="1 2" key="1">
    <citation type="submission" date="2019-01" db="EMBL/GenBank/DDBJ databases">
        <authorList>
            <person name="Ferrante I. M."/>
        </authorList>
    </citation>
    <scope>NUCLEOTIDE SEQUENCE [LARGE SCALE GENOMIC DNA]</scope>
    <source>
        <strain evidence="1 2">B856</strain>
    </source>
</reference>
<accession>A0A448ZPC6</accession>
<gene>
    <name evidence="1" type="ORF">PSNMU_V1.4_AUG-EV-PASAV3_0109390</name>
</gene>
<evidence type="ECO:0000313" key="2">
    <source>
        <dbReference type="Proteomes" id="UP000291116"/>
    </source>
</evidence>
<dbReference type="EMBL" id="CAACVS010000595">
    <property type="protein sequence ID" value="VEU43886.1"/>
    <property type="molecule type" value="Genomic_DNA"/>
</dbReference>
<sequence length="121" mass="13655">MCLGPLEIKIEIQDFLPRHLPHFGQLRNWQPLVVGGIQSKRCELCGRSVQEVDRVPSRTRWVAFRDAEKKLAPESVIGDVRQAPKIAKGVHVSLEDHSHGSFVVDGRPSRRDCLQPRSAVK</sequence>
<proteinExistence type="predicted"/>
<dbReference type="AlphaFoldDB" id="A0A448ZPC6"/>
<dbReference type="Proteomes" id="UP000291116">
    <property type="component" value="Unassembled WGS sequence"/>
</dbReference>
<organism evidence="1 2">
    <name type="scientific">Pseudo-nitzschia multistriata</name>
    <dbReference type="NCBI Taxonomy" id="183589"/>
    <lineage>
        <taxon>Eukaryota</taxon>
        <taxon>Sar</taxon>
        <taxon>Stramenopiles</taxon>
        <taxon>Ochrophyta</taxon>
        <taxon>Bacillariophyta</taxon>
        <taxon>Bacillariophyceae</taxon>
        <taxon>Bacillariophycidae</taxon>
        <taxon>Bacillariales</taxon>
        <taxon>Bacillariaceae</taxon>
        <taxon>Pseudo-nitzschia</taxon>
    </lineage>
</organism>
<protein>
    <submittedName>
        <fullName evidence="1">Uncharacterized protein</fullName>
    </submittedName>
</protein>